<dbReference type="SUPFAM" id="SSF49899">
    <property type="entry name" value="Concanavalin A-like lectins/glucanases"/>
    <property type="match status" value="1"/>
</dbReference>
<feature type="non-terminal residue" evidence="1">
    <location>
        <position position="1"/>
    </location>
</feature>
<protein>
    <recommendedName>
        <fullName evidence="2">LamG-like jellyroll fold domain-containing protein</fullName>
    </recommendedName>
</protein>
<dbReference type="AlphaFoldDB" id="X1JDX8"/>
<accession>X1JDX8</accession>
<comment type="caution">
    <text evidence="1">The sequence shown here is derived from an EMBL/GenBank/DDBJ whole genome shotgun (WGS) entry which is preliminary data.</text>
</comment>
<gene>
    <name evidence="1" type="ORF">S03H2_45052</name>
</gene>
<dbReference type="EMBL" id="BARU01028206">
    <property type="protein sequence ID" value="GAH67948.1"/>
    <property type="molecule type" value="Genomic_DNA"/>
</dbReference>
<sequence length="257" mass="27532">DIDIGFWEDPPDAPGGSEGTGVFYIYPDNDAFRVFFGSAPTAVNGTLSPALPDWRHHAVNCDRSGNMTYYVDGVLADTDDISGSVANNLGTVPFVCLVGADTDVHLGWDDYHEDLPDWDFGHSPGVMGPVAVHVAGFLTVAQMQQSIERRYVNELATTVLLYDWRTPAGLTGWDGDKTHIIRGITDYKGLPLAAPEGTDGTIVVPDLSGNGNDFTLTTRAAYNTVIPTGVDVNNFGIIGRSCCAFASDPFFKHGGLS</sequence>
<dbReference type="Gene3D" id="2.60.120.200">
    <property type="match status" value="1"/>
</dbReference>
<evidence type="ECO:0008006" key="2">
    <source>
        <dbReference type="Google" id="ProtNLM"/>
    </source>
</evidence>
<proteinExistence type="predicted"/>
<dbReference type="InterPro" id="IPR013320">
    <property type="entry name" value="ConA-like_dom_sf"/>
</dbReference>
<organism evidence="1">
    <name type="scientific">marine sediment metagenome</name>
    <dbReference type="NCBI Taxonomy" id="412755"/>
    <lineage>
        <taxon>unclassified sequences</taxon>
        <taxon>metagenomes</taxon>
        <taxon>ecological metagenomes</taxon>
    </lineage>
</organism>
<reference evidence="1" key="1">
    <citation type="journal article" date="2014" name="Front. Microbiol.">
        <title>High frequency of phylogenetically diverse reductive dehalogenase-homologous genes in deep subseafloor sedimentary metagenomes.</title>
        <authorList>
            <person name="Kawai M."/>
            <person name="Futagami T."/>
            <person name="Toyoda A."/>
            <person name="Takaki Y."/>
            <person name="Nishi S."/>
            <person name="Hori S."/>
            <person name="Arai W."/>
            <person name="Tsubouchi T."/>
            <person name="Morono Y."/>
            <person name="Uchiyama I."/>
            <person name="Ito T."/>
            <person name="Fujiyama A."/>
            <person name="Inagaki F."/>
            <person name="Takami H."/>
        </authorList>
    </citation>
    <scope>NUCLEOTIDE SEQUENCE</scope>
    <source>
        <strain evidence="1">Expedition CK06-06</strain>
    </source>
</reference>
<name>X1JDX8_9ZZZZ</name>
<evidence type="ECO:0000313" key="1">
    <source>
        <dbReference type="EMBL" id="GAH67948.1"/>
    </source>
</evidence>